<accession>A0A9D4A3G3</accession>
<reference evidence="3 4" key="1">
    <citation type="journal article" date="2021" name="Plant Biotechnol. J.">
        <title>Multi-omics assisted identification of the key and species-specific regulatory components of drought-tolerant mechanisms in Gossypium stocksii.</title>
        <authorList>
            <person name="Yu D."/>
            <person name="Ke L."/>
            <person name="Zhang D."/>
            <person name="Wu Y."/>
            <person name="Sun Y."/>
            <person name="Mei J."/>
            <person name="Sun J."/>
            <person name="Sun Y."/>
        </authorList>
    </citation>
    <scope>NUCLEOTIDE SEQUENCE [LARGE SCALE GENOMIC DNA]</scope>
    <source>
        <strain evidence="4">cv. E1</strain>
        <tissue evidence="3">Leaf</tissue>
    </source>
</reference>
<protein>
    <recommendedName>
        <fullName evidence="2">NB-ARC domain-containing protein</fullName>
    </recommendedName>
</protein>
<dbReference type="SUPFAM" id="SSF52540">
    <property type="entry name" value="P-loop containing nucleoside triphosphate hydrolases"/>
    <property type="match status" value="1"/>
</dbReference>
<dbReference type="GO" id="GO:0043531">
    <property type="term" value="F:ADP binding"/>
    <property type="evidence" value="ECO:0007669"/>
    <property type="project" value="InterPro"/>
</dbReference>
<proteinExistence type="predicted"/>
<dbReference type="EMBL" id="JAIQCV010000007">
    <property type="protein sequence ID" value="KAH1083963.1"/>
    <property type="molecule type" value="Genomic_DNA"/>
</dbReference>
<dbReference type="Pfam" id="PF00931">
    <property type="entry name" value="NB-ARC"/>
    <property type="match status" value="1"/>
</dbReference>
<dbReference type="InterPro" id="IPR027417">
    <property type="entry name" value="P-loop_NTPase"/>
</dbReference>
<dbReference type="PANTHER" id="PTHR36766:SF64">
    <property type="entry name" value="OS12G0206100 PROTEIN"/>
    <property type="match status" value="1"/>
</dbReference>
<evidence type="ECO:0000313" key="3">
    <source>
        <dbReference type="EMBL" id="KAH1083963.1"/>
    </source>
</evidence>
<evidence type="ECO:0000259" key="2">
    <source>
        <dbReference type="Pfam" id="PF00931"/>
    </source>
</evidence>
<evidence type="ECO:0000313" key="4">
    <source>
        <dbReference type="Proteomes" id="UP000828251"/>
    </source>
</evidence>
<gene>
    <name evidence="3" type="ORF">J1N35_023724</name>
</gene>
<dbReference type="GO" id="GO:0006952">
    <property type="term" value="P:defense response"/>
    <property type="evidence" value="ECO:0007669"/>
    <property type="project" value="UniProtKB-KW"/>
</dbReference>
<dbReference type="AlphaFoldDB" id="A0A9D4A3G3"/>
<sequence>MGGLGKTTLAKKVYHHDRPGSSLFRSHGLGLCFSAMPKKESLGDILAGLVSSNEEVSKLRDQELTAKLFNLLKKKRCLVILHDIWSLKAWDSLKAAFPMAGGMKSKILLTSRNKEVALDADRRGYLLELECLNEEDSWKAFPYGDSSGNTFVLFVNYCELDYQYMHLTQ</sequence>
<comment type="caution">
    <text evidence="3">The sequence shown here is derived from an EMBL/GenBank/DDBJ whole genome shotgun (WGS) entry which is preliminary data.</text>
</comment>
<dbReference type="OrthoDB" id="3027644at2759"/>
<dbReference type="Gene3D" id="3.40.50.300">
    <property type="entry name" value="P-loop containing nucleotide triphosphate hydrolases"/>
    <property type="match status" value="1"/>
</dbReference>
<feature type="domain" description="NB-ARC" evidence="2">
    <location>
        <begin position="1"/>
        <end position="141"/>
    </location>
</feature>
<keyword evidence="1" id="KW-0611">Plant defense</keyword>
<keyword evidence="4" id="KW-1185">Reference proteome</keyword>
<evidence type="ECO:0000256" key="1">
    <source>
        <dbReference type="ARBA" id="ARBA00022821"/>
    </source>
</evidence>
<dbReference type="Proteomes" id="UP000828251">
    <property type="component" value="Unassembled WGS sequence"/>
</dbReference>
<dbReference type="InterPro" id="IPR002182">
    <property type="entry name" value="NB-ARC"/>
</dbReference>
<dbReference type="PANTHER" id="PTHR36766">
    <property type="entry name" value="PLANT BROAD-SPECTRUM MILDEW RESISTANCE PROTEIN RPW8"/>
    <property type="match status" value="1"/>
</dbReference>
<name>A0A9D4A3G3_9ROSI</name>
<organism evidence="3 4">
    <name type="scientific">Gossypium stocksii</name>
    <dbReference type="NCBI Taxonomy" id="47602"/>
    <lineage>
        <taxon>Eukaryota</taxon>
        <taxon>Viridiplantae</taxon>
        <taxon>Streptophyta</taxon>
        <taxon>Embryophyta</taxon>
        <taxon>Tracheophyta</taxon>
        <taxon>Spermatophyta</taxon>
        <taxon>Magnoliopsida</taxon>
        <taxon>eudicotyledons</taxon>
        <taxon>Gunneridae</taxon>
        <taxon>Pentapetalae</taxon>
        <taxon>rosids</taxon>
        <taxon>malvids</taxon>
        <taxon>Malvales</taxon>
        <taxon>Malvaceae</taxon>
        <taxon>Malvoideae</taxon>
        <taxon>Gossypium</taxon>
    </lineage>
</organism>